<proteinExistence type="predicted"/>
<dbReference type="AlphaFoldDB" id="A0A7W6D5X4"/>
<evidence type="ECO:0000313" key="2">
    <source>
        <dbReference type="Proteomes" id="UP000574761"/>
    </source>
</evidence>
<comment type="caution">
    <text evidence="1">The sequence shown here is derived from an EMBL/GenBank/DDBJ whole genome shotgun (WGS) entry which is preliminary data.</text>
</comment>
<gene>
    <name evidence="1" type="ORF">GGQ64_002567</name>
</gene>
<name>A0A7W6D5X4_9HYPH</name>
<reference evidence="1 2" key="1">
    <citation type="submission" date="2020-08" db="EMBL/GenBank/DDBJ databases">
        <title>Genomic Encyclopedia of Type Strains, Phase IV (KMG-IV): sequencing the most valuable type-strain genomes for metagenomic binning, comparative biology and taxonomic classification.</title>
        <authorList>
            <person name="Goeker M."/>
        </authorList>
    </citation>
    <scope>NUCLEOTIDE SEQUENCE [LARGE SCALE GENOMIC DNA]</scope>
    <source>
        <strain evidence="1 2">DSM 100211</strain>
    </source>
</reference>
<organism evidence="1 2">
    <name type="scientific">Mycoplana azooxidifex</name>
    <dbReference type="NCBI Taxonomy" id="1636188"/>
    <lineage>
        <taxon>Bacteria</taxon>
        <taxon>Pseudomonadati</taxon>
        <taxon>Pseudomonadota</taxon>
        <taxon>Alphaproteobacteria</taxon>
        <taxon>Hyphomicrobiales</taxon>
        <taxon>Rhizobiaceae</taxon>
        <taxon>Mycoplana</taxon>
    </lineage>
</organism>
<accession>A0A7W6D5X4</accession>
<evidence type="ECO:0000313" key="1">
    <source>
        <dbReference type="EMBL" id="MBB3977361.1"/>
    </source>
</evidence>
<dbReference type="EMBL" id="JACIEE010000005">
    <property type="protein sequence ID" value="MBB3977361.1"/>
    <property type="molecule type" value="Genomic_DNA"/>
</dbReference>
<dbReference type="Proteomes" id="UP000574761">
    <property type="component" value="Unassembled WGS sequence"/>
</dbReference>
<protein>
    <submittedName>
        <fullName evidence="1">Uncharacterized protein</fullName>
    </submittedName>
</protein>
<sequence>MVQNTNQSYYSIYDPETGEVMCSGLCSPADSVANQLDGWPDHYVYSEAVDGETHYMVAGAPEPRPTLAGAFSFTIAADAQEEVTVPLPVGTTITFRGETDVTADDLFAFTTDIPGRYVFDFAPPFPYIPRTITIEATYAV</sequence>
<dbReference type="RefSeq" id="WP_183804702.1">
    <property type="nucleotide sequence ID" value="NZ_JACIEE010000005.1"/>
</dbReference>
<keyword evidence="2" id="KW-1185">Reference proteome</keyword>